<organism evidence="1">
    <name type="scientific">Lepeophtheirus salmonis</name>
    <name type="common">Salmon louse</name>
    <name type="synonym">Caligus salmonis</name>
    <dbReference type="NCBI Taxonomy" id="72036"/>
    <lineage>
        <taxon>Eukaryota</taxon>
        <taxon>Metazoa</taxon>
        <taxon>Ecdysozoa</taxon>
        <taxon>Arthropoda</taxon>
        <taxon>Crustacea</taxon>
        <taxon>Multicrustacea</taxon>
        <taxon>Hexanauplia</taxon>
        <taxon>Copepoda</taxon>
        <taxon>Siphonostomatoida</taxon>
        <taxon>Caligidae</taxon>
        <taxon>Lepeophtheirus</taxon>
    </lineage>
</organism>
<accession>A0A0K2U355</accession>
<name>A0A0K2U355_LEPSM</name>
<dbReference type="AlphaFoldDB" id="A0A0K2U355"/>
<sequence length="34" mass="3944">MINFDPKICSKTEQANVHYTCIVVLPECFCHVFL</sequence>
<evidence type="ECO:0000313" key="1">
    <source>
        <dbReference type="EMBL" id="CDW32734.1"/>
    </source>
</evidence>
<dbReference type="EMBL" id="HACA01015373">
    <property type="protein sequence ID" value="CDW32734.1"/>
    <property type="molecule type" value="Transcribed_RNA"/>
</dbReference>
<protein>
    <submittedName>
        <fullName evidence="1">Uncharacterized protein</fullName>
    </submittedName>
</protein>
<reference evidence="1" key="1">
    <citation type="submission" date="2014-05" db="EMBL/GenBank/DDBJ databases">
        <authorList>
            <person name="Chronopoulou M."/>
        </authorList>
    </citation>
    <scope>NUCLEOTIDE SEQUENCE</scope>
    <source>
        <tissue evidence="1">Whole organism</tissue>
    </source>
</reference>
<proteinExistence type="predicted"/>